<name>A0A210Q6A7_MIZYE</name>
<dbReference type="InterPro" id="IPR023561">
    <property type="entry name" value="Carbonic_anhydrase_a-class"/>
</dbReference>
<evidence type="ECO:0000256" key="2">
    <source>
        <dbReference type="ARBA" id="ARBA00010718"/>
    </source>
</evidence>
<dbReference type="GO" id="GO:0005576">
    <property type="term" value="C:extracellular region"/>
    <property type="evidence" value="ECO:0007669"/>
    <property type="project" value="UniProtKB-SubCell"/>
</dbReference>
<comment type="similarity">
    <text evidence="2">Belongs to the alpha-carbonic anhydrase family.</text>
</comment>
<dbReference type="Pfam" id="PF00194">
    <property type="entry name" value="Carb_anhydrase"/>
    <property type="match status" value="1"/>
</dbReference>
<evidence type="ECO:0000259" key="5">
    <source>
        <dbReference type="PROSITE" id="PS51144"/>
    </source>
</evidence>
<dbReference type="Proteomes" id="UP000242188">
    <property type="component" value="Unassembled WGS sequence"/>
</dbReference>
<gene>
    <name evidence="6" type="ORF">KP79_PYT13176</name>
</gene>
<feature type="domain" description="Alpha-carbonic anhydrase" evidence="5">
    <location>
        <begin position="30"/>
        <end position="288"/>
    </location>
</feature>
<keyword evidence="4" id="KW-0732">Signal</keyword>
<dbReference type="InterPro" id="IPR036398">
    <property type="entry name" value="CA_dom_sf"/>
</dbReference>
<dbReference type="PROSITE" id="PS51144">
    <property type="entry name" value="ALPHA_CA_2"/>
    <property type="match status" value="1"/>
</dbReference>
<dbReference type="PANTHER" id="PTHR18952">
    <property type="entry name" value="CARBONIC ANHYDRASE"/>
    <property type="match status" value="1"/>
</dbReference>
<comment type="subcellular location">
    <subcellularLocation>
        <location evidence="1">Secreted</location>
    </subcellularLocation>
</comment>
<evidence type="ECO:0000256" key="3">
    <source>
        <dbReference type="ARBA" id="ARBA00022525"/>
    </source>
</evidence>
<dbReference type="AlphaFoldDB" id="A0A210Q6A7"/>
<dbReference type="InterPro" id="IPR001148">
    <property type="entry name" value="CA_dom"/>
</dbReference>
<evidence type="ECO:0000313" key="7">
    <source>
        <dbReference type="Proteomes" id="UP000242188"/>
    </source>
</evidence>
<proteinExistence type="inferred from homology"/>
<keyword evidence="7" id="KW-1185">Reference proteome</keyword>
<dbReference type="OrthoDB" id="5978072at2759"/>
<dbReference type="SUPFAM" id="SSF51069">
    <property type="entry name" value="Carbonic anhydrase"/>
    <property type="match status" value="1"/>
</dbReference>
<comment type="caution">
    <text evidence="6">The sequence shown here is derived from an EMBL/GenBank/DDBJ whole genome shotgun (WGS) entry which is preliminary data.</text>
</comment>
<dbReference type="EMBL" id="NEDP02004828">
    <property type="protein sequence ID" value="OWF44267.1"/>
    <property type="molecule type" value="Genomic_DNA"/>
</dbReference>
<dbReference type="GO" id="GO:0004089">
    <property type="term" value="F:carbonate dehydratase activity"/>
    <property type="evidence" value="ECO:0007669"/>
    <property type="project" value="InterPro"/>
</dbReference>
<reference evidence="6 7" key="1">
    <citation type="journal article" date="2017" name="Nat. Ecol. Evol.">
        <title>Scallop genome provides insights into evolution of bilaterian karyotype and development.</title>
        <authorList>
            <person name="Wang S."/>
            <person name="Zhang J."/>
            <person name="Jiao W."/>
            <person name="Li J."/>
            <person name="Xun X."/>
            <person name="Sun Y."/>
            <person name="Guo X."/>
            <person name="Huan P."/>
            <person name="Dong B."/>
            <person name="Zhang L."/>
            <person name="Hu X."/>
            <person name="Sun X."/>
            <person name="Wang J."/>
            <person name="Zhao C."/>
            <person name="Wang Y."/>
            <person name="Wang D."/>
            <person name="Huang X."/>
            <person name="Wang R."/>
            <person name="Lv J."/>
            <person name="Li Y."/>
            <person name="Zhang Z."/>
            <person name="Liu B."/>
            <person name="Lu W."/>
            <person name="Hui Y."/>
            <person name="Liang J."/>
            <person name="Zhou Z."/>
            <person name="Hou R."/>
            <person name="Li X."/>
            <person name="Liu Y."/>
            <person name="Li H."/>
            <person name="Ning X."/>
            <person name="Lin Y."/>
            <person name="Zhao L."/>
            <person name="Xing Q."/>
            <person name="Dou J."/>
            <person name="Li Y."/>
            <person name="Mao J."/>
            <person name="Guo H."/>
            <person name="Dou H."/>
            <person name="Li T."/>
            <person name="Mu C."/>
            <person name="Jiang W."/>
            <person name="Fu Q."/>
            <person name="Fu X."/>
            <person name="Miao Y."/>
            <person name="Liu J."/>
            <person name="Yu Q."/>
            <person name="Li R."/>
            <person name="Liao H."/>
            <person name="Li X."/>
            <person name="Kong Y."/>
            <person name="Jiang Z."/>
            <person name="Chourrout D."/>
            <person name="Li R."/>
            <person name="Bao Z."/>
        </authorList>
    </citation>
    <scope>NUCLEOTIDE SEQUENCE [LARGE SCALE GENOMIC DNA]</scope>
    <source>
        <strain evidence="6 7">PY_sf001</strain>
    </source>
</reference>
<evidence type="ECO:0000256" key="1">
    <source>
        <dbReference type="ARBA" id="ARBA00004613"/>
    </source>
</evidence>
<dbReference type="GO" id="GO:0008270">
    <property type="term" value="F:zinc ion binding"/>
    <property type="evidence" value="ECO:0007669"/>
    <property type="project" value="InterPro"/>
</dbReference>
<dbReference type="Gene3D" id="3.10.200.10">
    <property type="entry name" value="Alpha carbonic anhydrase"/>
    <property type="match status" value="1"/>
</dbReference>
<dbReference type="GO" id="GO:0006730">
    <property type="term" value="P:one-carbon metabolic process"/>
    <property type="evidence" value="ECO:0007669"/>
    <property type="project" value="TreeGrafter"/>
</dbReference>
<dbReference type="STRING" id="6573.A0A210Q6A7"/>
<accession>A0A210Q6A7</accession>
<keyword evidence="3" id="KW-0964">Secreted</keyword>
<sequence length="325" mass="36614">MESYSVCVDLLIVLALHICIVPVPGQLWSEWWTYQGISGPKFWGYHNPEWILCRKGKLQSPIDIDPHNLIYDQNLRQLEIGQDKIDGKLINTGHDLTLTVDDLDFTFTGGPLSYDYIVYEIKIHLGNSDRVGSEHTVGGNAFPMEIQIVGYNGELYTNASQALLSPHGLAAISVMAMVTESGNEHFGKLVDMSKSIEHRGMQKDIQGFSVSQMLPTSDYFITYEGSLTQPGCHETVTWIILNKPIHVSKDQLNLLRELTFTGGKGDGLMENNFRPPLPLNRRLVRTNIQSNSQDEECHARKVTFYQVSYRSLEFDLHGGVLEVTQ</sequence>
<feature type="chain" id="PRO_5013075174" evidence="4">
    <location>
        <begin position="26"/>
        <end position="325"/>
    </location>
</feature>
<feature type="signal peptide" evidence="4">
    <location>
        <begin position="1"/>
        <end position="25"/>
    </location>
</feature>
<dbReference type="PANTHER" id="PTHR18952:SF208">
    <property type="entry name" value="CARBONIC ANHYDRASE XA-RELATED"/>
    <property type="match status" value="1"/>
</dbReference>
<evidence type="ECO:0000313" key="6">
    <source>
        <dbReference type="EMBL" id="OWF44267.1"/>
    </source>
</evidence>
<evidence type="ECO:0000256" key="4">
    <source>
        <dbReference type="SAM" id="SignalP"/>
    </source>
</evidence>
<protein>
    <submittedName>
        <fullName evidence="6">Carbonic anhydrase-related protein 10</fullName>
    </submittedName>
</protein>
<dbReference type="SMART" id="SM01057">
    <property type="entry name" value="Carb_anhydrase"/>
    <property type="match status" value="1"/>
</dbReference>
<organism evidence="6 7">
    <name type="scientific">Mizuhopecten yessoensis</name>
    <name type="common">Japanese scallop</name>
    <name type="synonym">Patinopecten yessoensis</name>
    <dbReference type="NCBI Taxonomy" id="6573"/>
    <lineage>
        <taxon>Eukaryota</taxon>
        <taxon>Metazoa</taxon>
        <taxon>Spiralia</taxon>
        <taxon>Lophotrochozoa</taxon>
        <taxon>Mollusca</taxon>
        <taxon>Bivalvia</taxon>
        <taxon>Autobranchia</taxon>
        <taxon>Pteriomorphia</taxon>
        <taxon>Pectinida</taxon>
        <taxon>Pectinoidea</taxon>
        <taxon>Pectinidae</taxon>
        <taxon>Mizuhopecten</taxon>
    </lineage>
</organism>